<dbReference type="EMBL" id="JXKH01000001">
    <property type="protein sequence ID" value="OJG19830.1"/>
    <property type="molecule type" value="Genomic_DNA"/>
</dbReference>
<dbReference type="STRING" id="214095.RU97_GL000063"/>
<evidence type="ECO:0000313" key="2">
    <source>
        <dbReference type="EMBL" id="OJG19830.1"/>
    </source>
</evidence>
<organism evidence="2 3">
    <name type="scientific">Enterococcus canis</name>
    <dbReference type="NCBI Taxonomy" id="214095"/>
    <lineage>
        <taxon>Bacteria</taxon>
        <taxon>Bacillati</taxon>
        <taxon>Bacillota</taxon>
        <taxon>Bacilli</taxon>
        <taxon>Lactobacillales</taxon>
        <taxon>Enterococcaceae</taxon>
        <taxon>Enterococcus</taxon>
    </lineage>
</organism>
<comment type="caution">
    <text evidence="2">The sequence shown here is derived from an EMBL/GenBank/DDBJ whole genome shotgun (WGS) entry which is preliminary data.</text>
</comment>
<proteinExistence type="predicted"/>
<dbReference type="RefSeq" id="WP_281176633.1">
    <property type="nucleotide sequence ID" value="NZ_JXKH01000001.1"/>
</dbReference>
<protein>
    <submittedName>
        <fullName evidence="2">Uncharacterized protein</fullName>
    </submittedName>
</protein>
<evidence type="ECO:0000313" key="3">
    <source>
        <dbReference type="Proteomes" id="UP000181884"/>
    </source>
</evidence>
<keyword evidence="1" id="KW-0812">Transmembrane</keyword>
<keyword evidence="1" id="KW-0472">Membrane</keyword>
<keyword evidence="3" id="KW-1185">Reference proteome</keyword>
<feature type="transmembrane region" description="Helical" evidence="1">
    <location>
        <begin position="12"/>
        <end position="39"/>
    </location>
</feature>
<reference evidence="2 3" key="1">
    <citation type="submission" date="2014-12" db="EMBL/GenBank/DDBJ databases">
        <title>Draft genome sequences of 29 type strains of Enterococci.</title>
        <authorList>
            <person name="Zhong Z."/>
            <person name="Sun Z."/>
            <person name="Liu W."/>
            <person name="Zhang W."/>
            <person name="Zhang H."/>
        </authorList>
    </citation>
    <scope>NUCLEOTIDE SEQUENCE [LARGE SCALE GENOMIC DNA]</scope>
    <source>
        <strain evidence="2 3">DSM 17029</strain>
    </source>
</reference>
<sequence>MTAKKCYGAAGLFLLSGILFEGLRWPFVAIACLLASYGFSLPEK</sequence>
<dbReference type="Proteomes" id="UP000181884">
    <property type="component" value="Unassembled WGS sequence"/>
</dbReference>
<keyword evidence="1" id="KW-1133">Transmembrane helix</keyword>
<name>A0A1L8RJ84_9ENTE</name>
<evidence type="ECO:0000256" key="1">
    <source>
        <dbReference type="SAM" id="Phobius"/>
    </source>
</evidence>
<dbReference type="AlphaFoldDB" id="A0A1L8RJ84"/>
<gene>
    <name evidence="2" type="ORF">RU97_GL000063</name>
</gene>
<accession>A0A1L8RJ84</accession>